<keyword evidence="2" id="KW-0472">Membrane</keyword>
<keyword evidence="6" id="KW-1185">Reference proteome</keyword>
<feature type="transmembrane region" description="Helical" evidence="2">
    <location>
        <begin position="12"/>
        <end position="36"/>
    </location>
</feature>
<organism evidence="3 5">
    <name type="scientific">Streptomyces leeuwenhoekii</name>
    <dbReference type="NCBI Taxonomy" id="1437453"/>
    <lineage>
        <taxon>Bacteria</taxon>
        <taxon>Bacillati</taxon>
        <taxon>Actinomycetota</taxon>
        <taxon>Actinomycetes</taxon>
        <taxon>Kitasatosporales</taxon>
        <taxon>Streptomycetaceae</taxon>
        <taxon>Streptomyces</taxon>
    </lineage>
</organism>
<keyword evidence="2" id="KW-1133">Transmembrane helix</keyword>
<keyword evidence="2" id="KW-0812">Transmembrane</keyword>
<accession>A0A0F7W3S1</accession>
<evidence type="ECO:0000313" key="3">
    <source>
        <dbReference type="EMBL" id="CQR63686.1"/>
    </source>
</evidence>
<evidence type="ECO:0000256" key="1">
    <source>
        <dbReference type="SAM" id="MobiDB-lite"/>
    </source>
</evidence>
<dbReference type="EMBL" id="LN831790">
    <property type="protein sequence ID" value="CQR63686.1"/>
    <property type="molecule type" value="Genomic_DNA"/>
</dbReference>
<sequence length="85" mass="9081">MSARVSLLLDRHAGIAVLLGLPVFSGAMIIADAVFLPDRFYASLPRLGRRTARRLGVRLPRPRGEAGAGSVPPQARPEAPGLKVR</sequence>
<reference evidence="4 6" key="2">
    <citation type="submission" date="2015-06" db="EMBL/GenBank/DDBJ databases">
        <title>Draft genome sequence of Streptomyces leeuwenhoekii C58, which produces the novel lasso peptide, chaxapeptin.</title>
        <authorList>
            <person name="Yi Y."/>
            <person name="Hai D."/>
            <person name="Jaspars M."/>
            <person name="Sheng H."/>
            <person name="Rateb M.E."/>
            <person name="Bull A."/>
            <person name="Goodfellow M."/>
            <person name="Asenjo J.A."/>
            <person name="Ebel R."/>
        </authorList>
    </citation>
    <scope>NUCLEOTIDE SEQUENCE [LARGE SCALE GENOMIC DNA]</scope>
    <source>
        <strain evidence="4 6">C58</strain>
    </source>
</reference>
<dbReference type="RefSeq" id="WP_029383762.1">
    <property type="nucleotide sequence ID" value="NZ_AZSD01000178.1"/>
</dbReference>
<dbReference type="Proteomes" id="UP000037274">
    <property type="component" value="Unassembled WGS sequence"/>
</dbReference>
<feature type="region of interest" description="Disordered" evidence="1">
    <location>
        <begin position="58"/>
        <end position="85"/>
    </location>
</feature>
<evidence type="ECO:0000313" key="6">
    <source>
        <dbReference type="Proteomes" id="UP000037274"/>
    </source>
</evidence>
<dbReference type="EMBL" id="LFEH01000005">
    <property type="protein sequence ID" value="KMS81666.1"/>
    <property type="molecule type" value="Genomic_DNA"/>
</dbReference>
<dbReference type="Proteomes" id="UP000035016">
    <property type="component" value="Chromosome Chromosome"/>
</dbReference>
<gene>
    <name evidence="3" type="primary">sle_42270</name>
    <name evidence="4" type="ORF">ACH49_02350</name>
</gene>
<reference evidence="3 5" key="1">
    <citation type="submission" date="2015-02" db="EMBL/GenBank/DDBJ databases">
        <authorList>
            <person name="Gomez-Escribano P.J."/>
        </authorList>
    </citation>
    <scope>NUCLEOTIDE SEQUENCE [LARGE SCALE GENOMIC DNA]</scope>
    <source>
        <strain evidence="3">C34</strain>
        <strain evidence="5">C34 (DSM 42122 / NRRL B-24963)</strain>
    </source>
</reference>
<name>A0A0F7W3S1_STRLW</name>
<proteinExistence type="predicted"/>
<dbReference type="KEGG" id="sle:sle_42270"/>
<protein>
    <submittedName>
        <fullName evidence="3">Uncharacterized protein</fullName>
    </submittedName>
</protein>
<evidence type="ECO:0000313" key="5">
    <source>
        <dbReference type="Proteomes" id="UP000035016"/>
    </source>
</evidence>
<dbReference type="PATRIC" id="fig|1437453.5.peg.4660"/>
<evidence type="ECO:0000313" key="4">
    <source>
        <dbReference type="EMBL" id="KMS81666.1"/>
    </source>
</evidence>
<evidence type="ECO:0000256" key="2">
    <source>
        <dbReference type="SAM" id="Phobius"/>
    </source>
</evidence>
<dbReference type="AlphaFoldDB" id="A0A0F7W3S1"/>